<evidence type="ECO:0000313" key="4">
    <source>
        <dbReference type="Proteomes" id="UP000626982"/>
    </source>
</evidence>
<feature type="region of interest" description="Disordered" evidence="1">
    <location>
        <begin position="86"/>
        <end position="157"/>
    </location>
</feature>
<evidence type="ECO:0000256" key="2">
    <source>
        <dbReference type="SAM" id="Phobius"/>
    </source>
</evidence>
<keyword evidence="2" id="KW-0472">Membrane</keyword>
<dbReference type="EMBL" id="BMLM01000001">
    <property type="protein sequence ID" value="GGN77581.1"/>
    <property type="molecule type" value="Genomic_DNA"/>
</dbReference>
<feature type="transmembrane region" description="Helical" evidence="2">
    <location>
        <begin position="20"/>
        <end position="42"/>
    </location>
</feature>
<comment type="caution">
    <text evidence="3">The sequence shown here is derived from an EMBL/GenBank/DDBJ whole genome shotgun (WGS) entry which is preliminary data.</text>
</comment>
<reference evidence="4" key="1">
    <citation type="journal article" date="2019" name="Int. J. Syst. Evol. Microbiol.">
        <title>The Global Catalogue of Microorganisms (GCM) 10K type strain sequencing project: providing services to taxonomists for standard genome sequencing and annotation.</title>
        <authorList>
            <consortium name="The Broad Institute Genomics Platform"/>
            <consortium name="The Broad Institute Genome Sequencing Center for Infectious Disease"/>
            <person name="Wu L."/>
            <person name="Ma J."/>
        </authorList>
    </citation>
    <scope>NUCLEOTIDE SEQUENCE [LARGE SCALE GENOMIC DNA]</scope>
    <source>
        <strain evidence="4">CGMCC 1.6960</strain>
    </source>
</reference>
<organism evidence="3 4">
    <name type="scientific">Agrococcus terreus</name>
    <dbReference type="NCBI Taxonomy" id="574649"/>
    <lineage>
        <taxon>Bacteria</taxon>
        <taxon>Bacillati</taxon>
        <taxon>Actinomycetota</taxon>
        <taxon>Actinomycetes</taxon>
        <taxon>Micrococcales</taxon>
        <taxon>Microbacteriaceae</taxon>
        <taxon>Agrococcus</taxon>
    </lineage>
</organism>
<keyword evidence="2" id="KW-1133">Transmembrane helix</keyword>
<keyword evidence="4" id="KW-1185">Reference proteome</keyword>
<proteinExistence type="predicted"/>
<name>A0ABQ2KAA2_9MICO</name>
<dbReference type="Proteomes" id="UP000626982">
    <property type="component" value="Unassembled WGS sequence"/>
</dbReference>
<protein>
    <submittedName>
        <fullName evidence="3">Uncharacterized protein</fullName>
    </submittedName>
</protein>
<evidence type="ECO:0000256" key="1">
    <source>
        <dbReference type="SAM" id="MobiDB-lite"/>
    </source>
</evidence>
<sequence length="180" mass="18875">MLDRDRVERSPFERSPAKRLFTLAAMVSAAQLLWVLAMGLIAGGQFVPDQWPDRDPLVPWPVLAIPSWCTIALGALACVGAVGAAAGPTGDRMLRRRTPRGRGSGGRCRTSASRSSCSWCSRSASPASTRSPGASRRPSPAPTACSAGTGSRRRCRRSPSRRCSCAALIGVVAALSPPCG</sequence>
<dbReference type="RefSeq" id="WP_188715167.1">
    <property type="nucleotide sequence ID" value="NZ_BAABBD010000001.1"/>
</dbReference>
<evidence type="ECO:0000313" key="3">
    <source>
        <dbReference type="EMBL" id="GGN77581.1"/>
    </source>
</evidence>
<keyword evidence="2" id="KW-0812">Transmembrane</keyword>
<accession>A0ABQ2KAA2</accession>
<feature type="transmembrane region" description="Helical" evidence="2">
    <location>
        <begin position="62"/>
        <end position="87"/>
    </location>
</feature>
<gene>
    <name evidence="3" type="ORF">GCM10010968_02320</name>
</gene>
<feature type="compositionally biased region" description="Low complexity" evidence="1">
    <location>
        <begin position="107"/>
        <end position="147"/>
    </location>
</feature>